<protein>
    <submittedName>
        <fullName evidence="9">Glycosyltransferase family 2 protein</fullName>
    </submittedName>
</protein>
<evidence type="ECO:0000256" key="2">
    <source>
        <dbReference type="ARBA" id="ARBA00022676"/>
    </source>
</evidence>
<dbReference type="InterPro" id="IPR029044">
    <property type="entry name" value="Nucleotide-diphossugar_trans"/>
</dbReference>
<dbReference type="InterPro" id="IPR001173">
    <property type="entry name" value="Glyco_trans_2-like"/>
</dbReference>
<dbReference type="RefSeq" id="WP_319843471.1">
    <property type="nucleotide sequence ID" value="NZ_JAXAFJ010000002.1"/>
</dbReference>
<dbReference type="EMBL" id="JAXAFJ010000002">
    <property type="protein sequence ID" value="MDX6805353.1"/>
    <property type="molecule type" value="Genomic_DNA"/>
</dbReference>
<evidence type="ECO:0000313" key="9">
    <source>
        <dbReference type="EMBL" id="MDX6805353.1"/>
    </source>
</evidence>
<keyword evidence="7" id="KW-0472">Membrane</keyword>
<dbReference type="SUPFAM" id="SSF53448">
    <property type="entry name" value="Nucleotide-diphospho-sugar transferases"/>
    <property type="match status" value="1"/>
</dbReference>
<keyword evidence="10" id="KW-1185">Reference proteome</keyword>
<keyword evidence="5" id="KW-0448">Lipopolysaccharide biosynthesis</keyword>
<evidence type="ECO:0000256" key="1">
    <source>
        <dbReference type="ARBA" id="ARBA00022475"/>
    </source>
</evidence>
<evidence type="ECO:0000256" key="5">
    <source>
        <dbReference type="ARBA" id="ARBA00022985"/>
    </source>
</evidence>
<dbReference type="CDD" id="cd04179">
    <property type="entry name" value="DPM_DPG-synthase_like"/>
    <property type="match status" value="1"/>
</dbReference>
<keyword evidence="4" id="KW-0812">Transmembrane</keyword>
<feature type="domain" description="Glycosyltransferase 2-like" evidence="8">
    <location>
        <begin position="12"/>
        <end position="167"/>
    </location>
</feature>
<dbReference type="InterPro" id="IPR050256">
    <property type="entry name" value="Glycosyltransferase_2"/>
</dbReference>
<organism evidence="9 10">
    <name type="scientific">Terrihabitans rhizophilus</name>
    <dbReference type="NCBI Taxonomy" id="3092662"/>
    <lineage>
        <taxon>Bacteria</taxon>
        <taxon>Pseudomonadati</taxon>
        <taxon>Pseudomonadota</taxon>
        <taxon>Alphaproteobacteria</taxon>
        <taxon>Hyphomicrobiales</taxon>
        <taxon>Terrihabitans</taxon>
    </lineage>
</organism>
<dbReference type="Proteomes" id="UP001274321">
    <property type="component" value="Unassembled WGS sequence"/>
</dbReference>
<dbReference type="PANTHER" id="PTHR48090:SF3">
    <property type="entry name" value="UNDECAPRENYL-PHOSPHATE 4-DEOXY-4-FORMAMIDO-L-ARABINOSE TRANSFERASE"/>
    <property type="match status" value="1"/>
</dbReference>
<dbReference type="Pfam" id="PF00535">
    <property type="entry name" value="Glycos_transf_2"/>
    <property type="match status" value="1"/>
</dbReference>
<dbReference type="Gene3D" id="3.90.550.10">
    <property type="entry name" value="Spore Coat Polysaccharide Biosynthesis Protein SpsA, Chain A"/>
    <property type="match status" value="1"/>
</dbReference>
<proteinExistence type="predicted"/>
<evidence type="ECO:0000256" key="6">
    <source>
        <dbReference type="ARBA" id="ARBA00022989"/>
    </source>
</evidence>
<sequence length="246" mass="26790">MTLSIDPVPTISVVVPARNEARNLETLVDEIHAALHAETHEIIIVDDGSTDDTAGVLSAKKASGQPVRHLRHARSLGQSASVRTGVLQARGEVVVTLDGDGQNNPAYIPALLAALKEAGPDCGLAMGQRTRRTDGNVKRLASRVANTVRQAILDDNSSDSGCGLKAVPRHLFLTLPFFDGWHRFTPALVRREGYGNVRIEVIDRPRGHGRSNYGVLDRGLRGVLDLMGMWWLLRRFRGRADVTEIG</sequence>
<reference evidence="9 10" key="1">
    <citation type="submission" date="2023-11" db="EMBL/GenBank/DDBJ databases">
        <authorList>
            <person name="Bao R."/>
        </authorList>
    </citation>
    <scope>NUCLEOTIDE SEQUENCE [LARGE SCALE GENOMIC DNA]</scope>
    <source>
        <strain evidence="9 10">PJ23</strain>
    </source>
</reference>
<keyword evidence="1" id="KW-1003">Cell membrane</keyword>
<keyword evidence="2" id="KW-0328">Glycosyltransferase</keyword>
<evidence type="ECO:0000313" key="10">
    <source>
        <dbReference type="Proteomes" id="UP001274321"/>
    </source>
</evidence>
<evidence type="ECO:0000256" key="4">
    <source>
        <dbReference type="ARBA" id="ARBA00022692"/>
    </source>
</evidence>
<keyword evidence="3" id="KW-0808">Transferase</keyword>
<name>A0ABU4RM97_9HYPH</name>
<evidence type="ECO:0000256" key="3">
    <source>
        <dbReference type="ARBA" id="ARBA00022679"/>
    </source>
</evidence>
<evidence type="ECO:0000256" key="7">
    <source>
        <dbReference type="ARBA" id="ARBA00023136"/>
    </source>
</evidence>
<comment type="caution">
    <text evidence="9">The sequence shown here is derived from an EMBL/GenBank/DDBJ whole genome shotgun (WGS) entry which is preliminary data.</text>
</comment>
<evidence type="ECO:0000259" key="8">
    <source>
        <dbReference type="Pfam" id="PF00535"/>
    </source>
</evidence>
<keyword evidence="6" id="KW-1133">Transmembrane helix</keyword>
<gene>
    <name evidence="9" type="ORF">SCD90_04690</name>
</gene>
<dbReference type="PANTHER" id="PTHR48090">
    <property type="entry name" value="UNDECAPRENYL-PHOSPHATE 4-DEOXY-4-FORMAMIDO-L-ARABINOSE TRANSFERASE-RELATED"/>
    <property type="match status" value="1"/>
</dbReference>
<accession>A0ABU4RM97</accession>